<dbReference type="GO" id="GO:0004413">
    <property type="term" value="F:homoserine kinase activity"/>
    <property type="evidence" value="ECO:0007669"/>
    <property type="project" value="TreeGrafter"/>
</dbReference>
<evidence type="ECO:0000313" key="3">
    <source>
        <dbReference type="EMBL" id="KRM89014.1"/>
    </source>
</evidence>
<dbReference type="InterPro" id="IPR011009">
    <property type="entry name" value="Kinase-like_dom_sf"/>
</dbReference>
<comment type="caution">
    <text evidence="3">The sequence shown here is derived from an EMBL/GenBank/DDBJ whole genome shotgun (WGS) entry which is preliminary data.</text>
</comment>
<dbReference type="Pfam" id="PF01636">
    <property type="entry name" value="APH"/>
    <property type="match status" value="1"/>
</dbReference>
<dbReference type="Gene3D" id="3.90.1200.10">
    <property type="match status" value="1"/>
</dbReference>
<gene>
    <name evidence="3" type="ORF">FD21_GL000477</name>
</gene>
<dbReference type="PANTHER" id="PTHR21064">
    <property type="entry name" value="AMINOGLYCOSIDE PHOSPHOTRANSFERASE DOMAIN-CONTAINING PROTEIN-RELATED"/>
    <property type="match status" value="1"/>
</dbReference>
<feature type="domain" description="Aminoglycoside phosphotransferase" evidence="2">
    <location>
        <begin position="184"/>
        <end position="326"/>
    </location>
</feature>
<keyword evidence="4" id="KW-1185">Reference proteome</keyword>
<protein>
    <recommendedName>
        <fullName evidence="2">Aminoglycoside phosphotransferase domain-containing protein</fullName>
    </recommendedName>
</protein>
<dbReference type="PATRIC" id="fig|1133569.4.peg.502"/>
<dbReference type="OrthoDB" id="4030632at2"/>
<evidence type="ECO:0000256" key="1">
    <source>
        <dbReference type="ARBA" id="ARBA00038240"/>
    </source>
</evidence>
<name>A0A0R2CLH3_9LACO</name>
<reference evidence="3 4" key="1">
    <citation type="journal article" date="2015" name="Genome Announc.">
        <title>Expanding the biotechnology potential of lactobacilli through comparative genomics of 213 strains and associated genera.</title>
        <authorList>
            <person name="Sun Z."/>
            <person name="Harris H.M."/>
            <person name="McCann A."/>
            <person name="Guo C."/>
            <person name="Argimon S."/>
            <person name="Zhang W."/>
            <person name="Yang X."/>
            <person name="Jeffery I.B."/>
            <person name="Cooney J.C."/>
            <person name="Kagawa T.F."/>
            <person name="Liu W."/>
            <person name="Song Y."/>
            <person name="Salvetti E."/>
            <person name="Wrobel A."/>
            <person name="Rasinkangas P."/>
            <person name="Parkhill J."/>
            <person name="Rea M.C."/>
            <person name="O'Sullivan O."/>
            <person name="Ritari J."/>
            <person name="Douillard F.P."/>
            <person name="Paul Ross R."/>
            <person name="Yang R."/>
            <person name="Briner A.E."/>
            <person name="Felis G.E."/>
            <person name="de Vos W.M."/>
            <person name="Barrangou R."/>
            <person name="Klaenhammer T.R."/>
            <person name="Caufield P.W."/>
            <person name="Cui Y."/>
            <person name="Zhang H."/>
            <person name="O'Toole P.W."/>
        </authorList>
    </citation>
    <scope>NUCLEOTIDE SEQUENCE [LARGE SCALE GENOMIC DNA]</scope>
    <source>
        <strain evidence="3 4">DSM 20605</strain>
    </source>
</reference>
<dbReference type="InterPro" id="IPR002575">
    <property type="entry name" value="Aminoglycoside_PTrfase"/>
</dbReference>
<comment type="similarity">
    <text evidence="1">Belongs to the pseudomonas-type ThrB family.</text>
</comment>
<dbReference type="eggNOG" id="COG2334">
    <property type="taxonomic scope" value="Bacteria"/>
</dbReference>
<dbReference type="PANTHER" id="PTHR21064:SF6">
    <property type="entry name" value="AMINOGLYCOSIDE PHOSPHOTRANSFERASE DOMAIN-CONTAINING PROTEIN"/>
    <property type="match status" value="1"/>
</dbReference>
<dbReference type="EMBL" id="AYYX01000015">
    <property type="protein sequence ID" value="KRM89014.1"/>
    <property type="molecule type" value="Genomic_DNA"/>
</dbReference>
<dbReference type="RefSeq" id="WP_010580692.1">
    <property type="nucleotide sequence ID" value="NZ_AHYZ01000100.1"/>
</dbReference>
<dbReference type="GO" id="GO:0009088">
    <property type="term" value="P:threonine biosynthetic process"/>
    <property type="evidence" value="ECO:0007669"/>
    <property type="project" value="TreeGrafter"/>
</dbReference>
<dbReference type="Proteomes" id="UP000051576">
    <property type="component" value="Unassembled WGS sequence"/>
</dbReference>
<evidence type="ECO:0000313" key="4">
    <source>
        <dbReference type="Proteomes" id="UP000051576"/>
    </source>
</evidence>
<organism evidence="3 4">
    <name type="scientific">Liquorilactobacillus vini DSM 20605</name>
    <dbReference type="NCBI Taxonomy" id="1133569"/>
    <lineage>
        <taxon>Bacteria</taxon>
        <taxon>Bacillati</taxon>
        <taxon>Bacillota</taxon>
        <taxon>Bacilli</taxon>
        <taxon>Lactobacillales</taxon>
        <taxon>Lactobacillaceae</taxon>
        <taxon>Liquorilactobacillus</taxon>
    </lineage>
</organism>
<dbReference type="InterPro" id="IPR050249">
    <property type="entry name" value="Pseudomonas-type_ThrB"/>
</dbReference>
<dbReference type="AlphaFoldDB" id="A0A0R2CLH3"/>
<proteinExistence type="inferred from homology"/>
<accession>A0A0R2CLH3</accession>
<sequence>MGQLNATSQSKFNLLSFSEKLNHLQQVAEKAKLLWGYPADAKVKLLNFTENATFSLQAAGRPKVILRVHRLEYATFNNIRTELTWILNLKQQTKLSLALPQKSQNGHYIEAIETPSLAEKRYVVCFEYVAGSAPVDSSDTNEDLEPIVKTCKQIPNWLTFPLFRLAAGLEIKFGKYEKSELTVEDRQLYQKIGKIAATLHLAAQRWPQPAFYERMEWNFSGTFGRNNNFYGASYHTGHWLHSNEIRILDRCVELMRKRLMIYGNGPDRYGMIHSDLRTANLLKNGQKITVLDFDDCGQGWFMYDLASAVALMEHRSDIEEIITELLDGYQQVRTITQQDQDELWTFIMMRRIGLLQSLIYRMGMVVEGSGETVELTPDVLEFFAKGTVVLANRYLKRYSLMPAAKQALPTQKERKTKVPGL</sequence>
<dbReference type="SUPFAM" id="SSF56112">
    <property type="entry name" value="Protein kinase-like (PK-like)"/>
    <property type="match status" value="1"/>
</dbReference>
<evidence type="ECO:0000259" key="2">
    <source>
        <dbReference type="Pfam" id="PF01636"/>
    </source>
</evidence>
<dbReference type="STRING" id="1133569.FD21_GL000477"/>